<dbReference type="PROSITE" id="PS00141">
    <property type="entry name" value="ASP_PROTEASE"/>
    <property type="match status" value="1"/>
</dbReference>
<reference evidence="2" key="2">
    <citation type="journal article" date="2023" name="Microbiol Resour">
        <title>Decontamination and Annotation of the Draft Genome Sequence of the Oomycete Lagenidium giganteum ARSEF 373.</title>
        <authorList>
            <person name="Morgan W.R."/>
            <person name="Tartar A."/>
        </authorList>
    </citation>
    <scope>NUCLEOTIDE SEQUENCE</scope>
    <source>
        <strain evidence="2">ARSEF 373</strain>
    </source>
</reference>
<dbReference type="Gene3D" id="2.40.70.10">
    <property type="entry name" value="Acid Proteases"/>
    <property type="match status" value="1"/>
</dbReference>
<protein>
    <recommendedName>
        <fullName evidence="4">Retrotransposon gag domain-containing protein</fullName>
    </recommendedName>
</protein>
<dbReference type="Proteomes" id="UP001146120">
    <property type="component" value="Unassembled WGS sequence"/>
</dbReference>
<dbReference type="SUPFAM" id="SSF50630">
    <property type="entry name" value="Acid proteases"/>
    <property type="match status" value="1"/>
</dbReference>
<keyword evidence="3" id="KW-1185">Reference proteome</keyword>
<name>A0AAV2YQE3_9STRA</name>
<feature type="region of interest" description="Disordered" evidence="1">
    <location>
        <begin position="238"/>
        <end position="355"/>
    </location>
</feature>
<dbReference type="InterPro" id="IPR021109">
    <property type="entry name" value="Peptidase_aspartic_dom_sf"/>
</dbReference>
<dbReference type="GO" id="GO:0004190">
    <property type="term" value="F:aspartic-type endopeptidase activity"/>
    <property type="evidence" value="ECO:0007669"/>
    <property type="project" value="InterPro"/>
</dbReference>
<dbReference type="InterPro" id="IPR001969">
    <property type="entry name" value="Aspartic_peptidase_AS"/>
</dbReference>
<evidence type="ECO:0000313" key="2">
    <source>
        <dbReference type="EMBL" id="DAZ96887.1"/>
    </source>
</evidence>
<evidence type="ECO:0000313" key="3">
    <source>
        <dbReference type="Proteomes" id="UP001146120"/>
    </source>
</evidence>
<sequence length="417" mass="46243">MQMLESFKLELRAAFEPPENEFRTRLQFLSLHQEKQDMHGYVQRARMLLASILADPVNQTQLAVFIAGMCDGLVKSFPLRSYPRNLKEAVQLASREGFGRFDRPLRALLDTGASNNFVRPGGGSSGLPYEEPSSSGSQLVVRLANGTTTRCVKQSVRLMLNFGSCSNVDSFIVLEMEKKFDLILGMPWVARHQPEVDCVQRKILSTKTIDSVGHPKRGRPQDVKRECWVHVRVDGPCESDETPECDGLDVPSADTVQVEPPPAIPTDHTSDVDARRGILKRSSGRVATRSSGSRSKKRVKFDFSAAEPSLRRRKGDDEDVSADTPRKDAARDRIHPGQRDNNPTVAPPSERAASGVDAVRDGIQREIVNAVICHASPCGSATTRRQENRKLAGHVDANILEAAQAWRNRASLHDHRQ</sequence>
<reference evidence="2" key="1">
    <citation type="submission" date="2022-11" db="EMBL/GenBank/DDBJ databases">
        <authorList>
            <person name="Morgan W.R."/>
            <person name="Tartar A."/>
        </authorList>
    </citation>
    <scope>NUCLEOTIDE SEQUENCE</scope>
    <source>
        <strain evidence="2">ARSEF 373</strain>
    </source>
</reference>
<dbReference type="Pfam" id="PF08284">
    <property type="entry name" value="RVP_2"/>
    <property type="match status" value="1"/>
</dbReference>
<accession>A0AAV2YQE3</accession>
<feature type="compositionally biased region" description="Acidic residues" evidence="1">
    <location>
        <begin position="238"/>
        <end position="247"/>
    </location>
</feature>
<gene>
    <name evidence="2" type="ORF">N0F65_008848</name>
</gene>
<evidence type="ECO:0000256" key="1">
    <source>
        <dbReference type="SAM" id="MobiDB-lite"/>
    </source>
</evidence>
<organism evidence="2 3">
    <name type="scientific">Lagenidium giganteum</name>
    <dbReference type="NCBI Taxonomy" id="4803"/>
    <lineage>
        <taxon>Eukaryota</taxon>
        <taxon>Sar</taxon>
        <taxon>Stramenopiles</taxon>
        <taxon>Oomycota</taxon>
        <taxon>Peronosporomycetes</taxon>
        <taxon>Pythiales</taxon>
        <taxon>Pythiaceae</taxon>
    </lineage>
</organism>
<evidence type="ECO:0008006" key="4">
    <source>
        <dbReference type="Google" id="ProtNLM"/>
    </source>
</evidence>
<dbReference type="GO" id="GO:0006508">
    <property type="term" value="P:proteolysis"/>
    <property type="evidence" value="ECO:0007669"/>
    <property type="project" value="InterPro"/>
</dbReference>
<dbReference type="EMBL" id="DAKRPA010000153">
    <property type="protein sequence ID" value="DAZ96887.1"/>
    <property type="molecule type" value="Genomic_DNA"/>
</dbReference>
<feature type="compositionally biased region" description="Basic and acidic residues" evidence="1">
    <location>
        <begin position="324"/>
        <end position="338"/>
    </location>
</feature>
<comment type="caution">
    <text evidence="2">The sequence shown here is derived from an EMBL/GenBank/DDBJ whole genome shotgun (WGS) entry which is preliminary data.</text>
</comment>
<dbReference type="CDD" id="cd00303">
    <property type="entry name" value="retropepsin_like"/>
    <property type="match status" value="1"/>
</dbReference>
<dbReference type="AlphaFoldDB" id="A0AAV2YQE3"/>
<proteinExistence type="predicted"/>